<keyword evidence="7" id="KW-1179">Viral genome integration</keyword>
<keyword evidence="5 10" id="KW-0238">DNA-binding</keyword>
<organism evidence="13">
    <name type="scientific">Caudovirales sp. ctikv1</name>
    <dbReference type="NCBI Taxonomy" id="2826781"/>
    <lineage>
        <taxon>Viruses</taxon>
        <taxon>Duplodnaviria</taxon>
        <taxon>Heunggongvirae</taxon>
        <taxon>Uroviricota</taxon>
        <taxon>Caudoviricetes</taxon>
    </lineage>
</organism>
<evidence type="ECO:0000313" key="13">
    <source>
        <dbReference type="EMBL" id="DAD88688.1"/>
    </source>
</evidence>
<dbReference type="GO" id="GO:0075713">
    <property type="term" value="P:establishment of integrated proviral latency"/>
    <property type="evidence" value="ECO:0007669"/>
    <property type="project" value="UniProtKB-KW"/>
</dbReference>
<comment type="function">
    <text evidence="9">Integrase is necessary for integration of the phage into the host genome by site-specific recombination. In conjunction with excisionase, integrase is also necessary for excision of the prophage from the host genome.</text>
</comment>
<dbReference type="GO" id="GO:0046718">
    <property type="term" value="P:symbiont entry into host cell"/>
    <property type="evidence" value="ECO:0007669"/>
    <property type="project" value="UniProtKB-KW"/>
</dbReference>
<evidence type="ECO:0000259" key="11">
    <source>
        <dbReference type="PROSITE" id="PS51898"/>
    </source>
</evidence>
<evidence type="ECO:0000256" key="9">
    <source>
        <dbReference type="ARBA" id="ARBA00049605"/>
    </source>
</evidence>
<feature type="domain" description="Core-binding (CB)" evidence="12">
    <location>
        <begin position="24"/>
        <end position="104"/>
    </location>
</feature>
<evidence type="ECO:0000256" key="7">
    <source>
        <dbReference type="ARBA" id="ARBA00023195"/>
    </source>
</evidence>
<keyword evidence="6" id="KW-0233">DNA recombination</keyword>
<dbReference type="GO" id="GO:0003677">
    <property type="term" value="F:DNA binding"/>
    <property type="evidence" value="ECO:0007669"/>
    <property type="project" value="UniProtKB-UniRule"/>
</dbReference>
<evidence type="ECO:0000256" key="10">
    <source>
        <dbReference type="PROSITE-ProRule" id="PRU01248"/>
    </source>
</evidence>
<dbReference type="Pfam" id="PF00589">
    <property type="entry name" value="Phage_integrase"/>
    <property type="match status" value="1"/>
</dbReference>
<dbReference type="GO" id="GO:0006310">
    <property type="term" value="P:DNA recombination"/>
    <property type="evidence" value="ECO:0007669"/>
    <property type="project" value="UniProtKB-KW"/>
</dbReference>
<protein>
    <recommendedName>
        <fullName evidence="2">Integrase</fullName>
    </recommendedName>
</protein>
<comment type="similarity">
    <text evidence="1">Belongs to the 'phage' integrase family.</text>
</comment>
<evidence type="ECO:0000256" key="5">
    <source>
        <dbReference type="ARBA" id="ARBA00023125"/>
    </source>
</evidence>
<evidence type="ECO:0000256" key="6">
    <source>
        <dbReference type="ARBA" id="ARBA00023172"/>
    </source>
</evidence>
<dbReference type="PANTHER" id="PTHR30629:SF2">
    <property type="entry name" value="PROPHAGE INTEGRASE INTS-RELATED"/>
    <property type="match status" value="1"/>
</dbReference>
<dbReference type="InterPro" id="IPR050808">
    <property type="entry name" value="Phage_Integrase"/>
</dbReference>
<sequence length="292" mass="33686">MNSTIKHYPRNAYLRMHRKSACVETFKSIYEKWLPTRVEIVSKSAIESYRIAYDHIQSIANIPINLIKYSDMQCVINRMRDNGLSYASAKKVRTLLSLLSKYAIVNDIDIKDYTPFLNLGHDVSVYPHKPFTRQQINRLWALNTTDTYGTLILLYTGMRCGELLSLRKNDINLRTKCLMVRQSKTEAGRNRLIPIHRRILPIVTTLYQNSSDKILPISYAQFSKQFKSVMTSIKCSHSTHDCRHTLATLLDKYGASPTATRAILGHKHGDITTKVYTHKELRELRKAIELLP</sequence>
<keyword evidence="3" id="KW-0808">Transferase</keyword>
<accession>A0A8S5N2H2</accession>
<dbReference type="Gene3D" id="1.10.150.130">
    <property type="match status" value="1"/>
</dbReference>
<evidence type="ECO:0000259" key="12">
    <source>
        <dbReference type="PROSITE" id="PS51900"/>
    </source>
</evidence>
<dbReference type="PROSITE" id="PS51898">
    <property type="entry name" value="TYR_RECOMBINASE"/>
    <property type="match status" value="1"/>
</dbReference>
<evidence type="ECO:0000256" key="2">
    <source>
        <dbReference type="ARBA" id="ARBA00016082"/>
    </source>
</evidence>
<dbReference type="PANTHER" id="PTHR30629">
    <property type="entry name" value="PROPHAGE INTEGRASE"/>
    <property type="match status" value="1"/>
</dbReference>
<dbReference type="GO" id="GO:0044826">
    <property type="term" value="P:viral genome integration into host DNA"/>
    <property type="evidence" value="ECO:0007669"/>
    <property type="project" value="UniProtKB-KW"/>
</dbReference>
<keyword evidence="4" id="KW-0229">DNA integration</keyword>
<evidence type="ECO:0000256" key="8">
    <source>
        <dbReference type="ARBA" id="ARBA00023296"/>
    </source>
</evidence>
<dbReference type="InterPro" id="IPR010998">
    <property type="entry name" value="Integrase_recombinase_N"/>
</dbReference>
<dbReference type="InterPro" id="IPR044068">
    <property type="entry name" value="CB"/>
</dbReference>
<dbReference type="GO" id="GO:0016740">
    <property type="term" value="F:transferase activity"/>
    <property type="evidence" value="ECO:0007669"/>
    <property type="project" value="UniProtKB-KW"/>
</dbReference>
<dbReference type="PROSITE" id="PS51900">
    <property type="entry name" value="CB"/>
    <property type="match status" value="1"/>
</dbReference>
<dbReference type="InterPro" id="IPR011010">
    <property type="entry name" value="DNA_brk_join_enz"/>
</dbReference>
<evidence type="ECO:0000256" key="3">
    <source>
        <dbReference type="ARBA" id="ARBA00022679"/>
    </source>
</evidence>
<dbReference type="InterPro" id="IPR002104">
    <property type="entry name" value="Integrase_catalytic"/>
</dbReference>
<dbReference type="EMBL" id="BK015046">
    <property type="protein sequence ID" value="DAD88688.1"/>
    <property type="molecule type" value="Genomic_DNA"/>
</dbReference>
<reference evidence="13" key="1">
    <citation type="journal article" date="2021" name="Proc. Natl. Acad. Sci. U.S.A.">
        <title>A Catalog of Tens of Thousands of Viruses from Human Metagenomes Reveals Hidden Associations with Chronic Diseases.</title>
        <authorList>
            <person name="Tisza M.J."/>
            <person name="Buck C.B."/>
        </authorList>
    </citation>
    <scope>NUCLEOTIDE SEQUENCE</scope>
    <source>
        <strain evidence="13">Ctikv1</strain>
    </source>
</reference>
<dbReference type="InterPro" id="IPR013762">
    <property type="entry name" value="Integrase-like_cat_sf"/>
</dbReference>
<dbReference type="Gene3D" id="1.10.443.10">
    <property type="entry name" value="Intergrase catalytic core"/>
    <property type="match status" value="1"/>
</dbReference>
<evidence type="ECO:0000256" key="4">
    <source>
        <dbReference type="ARBA" id="ARBA00022908"/>
    </source>
</evidence>
<dbReference type="GO" id="GO:0015074">
    <property type="term" value="P:DNA integration"/>
    <property type="evidence" value="ECO:0007669"/>
    <property type="project" value="UniProtKB-KW"/>
</dbReference>
<keyword evidence="8" id="KW-1160">Virus entry into host cell</keyword>
<proteinExistence type="inferred from homology"/>
<dbReference type="SUPFAM" id="SSF56349">
    <property type="entry name" value="DNA breaking-rejoining enzymes"/>
    <property type="match status" value="1"/>
</dbReference>
<evidence type="ECO:0000256" key="1">
    <source>
        <dbReference type="ARBA" id="ARBA00008857"/>
    </source>
</evidence>
<name>A0A8S5N2H2_9CAUD</name>
<feature type="domain" description="Tyr recombinase" evidence="11">
    <location>
        <begin position="126"/>
        <end position="289"/>
    </location>
</feature>